<gene>
    <name evidence="1" type="ORF">PROSTU_03484</name>
</gene>
<reference evidence="2" key="2">
    <citation type="submission" date="2008-04" db="EMBL/GenBank/DDBJ databases">
        <title>Draft genome sequence of Providencia stuartii(ATCC 25827).</title>
        <authorList>
            <person name="Sudarsanam P."/>
            <person name="Ley R."/>
            <person name="Guruge J."/>
            <person name="Turnbaugh P.J."/>
            <person name="Mahowald M."/>
            <person name="Liep D."/>
            <person name="Gordon J."/>
        </authorList>
    </citation>
    <scope>NUCLEOTIDE SEQUENCE [LARGE SCALE GENOMIC DNA]</scope>
    <source>
        <strain evidence="2">ATCC 25827</strain>
    </source>
</reference>
<evidence type="ECO:0000313" key="1">
    <source>
        <dbReference type="EMBL" id="EDU60278.1"/>
    </source>
</evidence>
<sequence length="56" mass="6278">MVVQFAGSLSCAIFMVLAGELTSTLSFYQEKGSQNKRSRCDEMIINEMNIPKYPLS</sequence>
<dbReference type="EMBL" id="ABJD02000101">
    <property type="protein sequence ID" value="EDU60278.1"/>
    <property type="molecule type" value="Genomic_DNA"/>
</dbReference>
<accession>A0AA86YY40</accession>
<protein>
    <submittedName>
        <fullName evidence="1">Uncharacterized protein</fullName>
    </submittedName>
</protein>
<proteinExistence type="predicted"/>
<dbReference type="AlphaFoldDB" id="A0AA86YY40"/>
<reference evidence="1 2" key="3">
    <citation type="submission" date="2008-05" db="EMBL/GenBank/DDBJ databases">
        <authorList>
            <person name="Fulton L."/>
            <person name="Clifton S."/>
            <person name="Fulton B."/>
            <person name="Xu J."/>
            <person name="Minx P."/>
            <person name="Pepin K.H."/>
            <person name="Johnson M."/>
            <person name="Thiruvilangam P."/>
            <person name="Bhonagiri V."/>
            <person name="Nash W.E."/>
            <person name="Mardis E.R."/>
            <person name="Wilson R.K."/>
        </authorList>
    </citation>
    <scope>NUCLEOTIDE SEQUENCE [LARGE SCALE GENOMIC DNA]</scope>
    <source>
        <strain evidence="1 2">ATCC 25827</strain>
    </source>
</reference>
<name>A0AA86YY40_PROST</name>
<reference evidence="2" key="1">
    <citation type="submission" date="2008-04" db="EMBL/GenBank/DDBJ databases">
        <title>Draft genome sequence of Providencia stuartii (ATCC 25827).</title>
        <authorList>
            <person name="Sudarsanam P."/>
            <person name="Ley R."/>
            <person name="Guruge J."/>
            <person name="Turnbaugh P.J."/>
            <person name="Mahowald M."/>
            <person name="Liep D."/>
            <person name="Gordon J."/>
        </authorList>
    </citation>
    <scope>NUCLEOTIDE SEQUENCE [LARGE SCALE GENOMIC DNA]</scope>
    <source>
        <strain evidence="2">ATCC 25827</strain>
    </source>
</reference>
<comment type="caution">
    <text evidence="1">The sequence shown here is derived from an EMBL/GenBank/DDBJ whole genome shotgun (WGS) entry which is preliminary data.</text>
</comment>
<dbReference type="Proteomes" id="UP000004506">
    <property type="component" value="Unassembled WGS sequence"/>
</dbReference>
<evidence type="ECO:0000313" key="2">
    <source>
        <dbReference type="Proteomes" id="UP000004506"/>
    </source>
</evidence>
<organism evidence="1 2">
    <name type="scientific">Providencia stuartii ATCC 25827</name>
    <dbReference type="NCBI Taxonomy" id="471874"/>
    <lineage>
        <taxon>Bacteria</taxon>
        <taxon>Pseudomonadati</taxon>
        <taxon>Pseudomonadota</taxon>
        <taxon>Gammaproteobacteria</taxon>
        <taxon>Enterobacterales</taxon>
        <taxon>Morganellaceae</taxon>
        <taxon>Providencia</taxon>
    </lineage>
</organism>